<evidence type="ECO:0000313" key="3">
    <source>
        <dbReference type="EMBL" id="RST94713.1"/>
    </source>
</evidence>
<keyword evidence="1" id="KW-0092">Biotin</keyword>
<dbReference type="InterPro" id="IPR050709">
    <property type="entry name" value="Biotin_Carboxyl_Carrier/Decarb"/>
</dbReference>
<gene>
    <name evidence="3" type="ORF">CBF35_09220</name>
</gene>
<dbReference type="FunFam" id="2.40.50.100:FF:000003">
    <property type="entry name" value="Acetyl-CoA carboxylase biotin carboxyl carrier protein"/>
    <property type="match status" value="1"/>
</dbReference>
<dbReference type="PROSITE" id="PS00188">
    <property type="entry name" value="BIOTIN"/>
    <property type="match status" value="1"/>
</dbReference>
<dbReference type="SUPFAM" id="SSF51230">
    <property type="entry name" value="Single hybrid motif"/>
    <property type="match status" value="1"/>
</dbReference>
<dbReference type="CDD" id="cd06850">
    <property type="entry name" value="biotinyl_domain"/>
    <property type="match status" value="1"/>
</dbReference>
<organism evidence="3 4">
    <name type="scientific">Vagococcus salmoninarum</name>
    <dbReference type="NCBI Taxonomy" id="2739"/>
    <lineage>
        <taxon>Bacteria</taxon>
        <taxon>Bacillati</taxon>
        <taxon>Bacillota</taxon>
        <taxon>Bacilli</taxon>
        <taxon>Lactobacillales</taxon>
        <taxon>Enterococcaceae</taxon>
        <taxon>Vagococcus</taxon>
    </lineage>
</organism>
<proteinExistence type="predicted"/>
<feature type="domain" description="Lipoyl-binding" evidence="2">
    <location>
        <begin position="38"/>
        <end position="113"/>
    </location>
</feature>
<dbReference type="InterPro" id="IPR001882">
    <property type="entry name" value="Biotin_BS"/>
</dbReference>
<sequence length="113" mass="11763">MKNYEITVNGKVYQVAVKEIDEATYQAGATKPVAVAAPAPVVSSGTTIKAPMPGVLLKMKVAVGEEVKSGQLLCLLEAMKMENEIVAPEDGVVSAIHVTEGAQVEADAPLISL</sequence>
<comment type="caution">
    <text evidence="3">The sequence shown here is derived from an EMBL/GenBank/DDBJ whole genome shotgun (WGS) entry which is preliminary data.</text>
</comment>
<evidence type="ECO:0000259" key="2">
    <source>
        <dbReference type="PROSITE" id="PS50968"/>
    </source>
</evidence>
<evidence type="ECO:0000313" key="4">
    <source>
        <dbReference type="Proteomes" id="UP000287239"/>
    </source>
</evidence>
<accession>A0A429ZM11</accession>
<dbReference type="EMBL" id="NGJU01000013">
    <property type="protein sequence ID" value="RST94713.1"/>
    <property type="molecule type" value="Genomic_DNA"/>
</dbReference>
<name>A0A429ZM11_9ENTE</name>
<dbReference type="PROSITE" id="PS50968">
    <property type="entry name" value="BIOTINYL_LIPOYL"/>
    <property type="match status" value="1"/>
</dbReference>
<keyword evidence="4" id="KW-1185">Reference proteome</keyword>
<evidence type="ECO:0000256" key="1">
    <source>
        <dbReference type="ARBA" id="ARBA00023267"/>
    </source>
</evidence>
<dbReference type="PANTHER" id="PTHR45266">
    <property type="entry name" value="OXALOACETATE DECARBOXYLASE ALPHA CHAIN"/>
    <property type="match status" value="1"/>
</dbReference>
<dbReference type="GeneID" id="98568550"/>
<protein>
    <submittedName>
        <fullName evidence="3">Acetyl-CoA carboxylase biotin carboxyl carrier protein subunit</fullName>
    </submittedName>
</protein>
<dbReference type="InterPro" id="IPR011053">
    <property type="entry name" value="Single_hybrid_motif"/>
</dbReference>
<dbReference type="InterPro" id="IPR000089">
    <property type="entry name" value="Biotin_lipoyl"/>
</dbReference>
<reference evidence="3 4" key="1">
    <citation type="submission" date="2017-05" db="EMBL/GenBank/DDBJ databases">
        <title>Vagococcus spp. assemblies.</title>
        <authorList>
            <person name="Gulvik C.A."/>
        </authorList>
    </citation>
    <scope>NUCLEOTIDE SEQUENCE [LARGE SCALE GENOMIC DNA]</scope>
    <source>
        <strain evidence="3 4">NCFB 2777</strain>
    </source>
</reference>
<dbReference type="Gene3D" id="2.40.50.100">
    <property type="match status" value="1"/>
</dbReference>
<dbReference type="OrthoDB" id="9812676at2"/>
<dbReference type="Pfam" id="PF00364">
    <property type="entry name" value="Biotin_lipoyl"/>
    <property type="match status" value="1"/>
</dbReference>
<dbReference type="AlphaFoldDB" id="A0A429ZM11"/>
<dbReference type="RefSeq" id="WP_126780367.1">
    <property type="nucleotide sequence ID" value="NZ_CP177121.1"/>
</dbReference>
<dbReference type="Proteomes" id="UP000287239">
    <property type="component" value="Unassembled WGS sequence"/>
</dbReference>
<dbReference type="PANTHER" id="PTHR45266:SF3">
    <property type="entry name" value="OXALOACETATE DECARBOXYLASE ALPHA CHAIN"/>
    <property type="match status" value="1"/>
</dbReference>